<evidence type="ECO:0000256" key="5">
    <source>
        <dbReference type="ARBA" id="ARBA00023136"/>
    </source>
</evidence>
<evidence type="ECO:0000313" key="8">
    <source>
        <dbReference type="Proteomes" id="UP000177685"/>
    </source>
</evidence>
<reference evidence="7 8" key="1">
    <citation type="journal article" date="2016" name="Nat. Commun.">
        <title>Thousands of microbial genomes shed light on interconnected biogeochemical processes in an aquifer system.</title>
        <authorList>
            <person name="Anantharaman K."/>
            <person name="Brown C.T."/>
            <person name="Hug L.A."/>
            <person name="Sharon I."/>
            <person name="Castelle C.J."/>
            <person name="Probst A.J."/>
            <person name="Thomas B.C."/>
            <person name="Singh A."/>
            <person name="Wilkins M.J."/>
            <person name="Karaoz U."/>
            <person name="Brodie E.L."/>
            <person name="Williams K.H."/>
            <person name="Hubbard S.S."/>
            <person name="Banfield J.F."/>
        </authorList>
    </citation>
    <scope>NUCLEOTIDE SEQUENCE [LARGE SCALE GENOMIC DNA]</scope>
</reference>
<dbReference type="NCBIfam" id="TIGR02532">
    <property type="entry name" value="IV_pilin_GFxxxE"/>
    <property type="match status" value="1"/>
</dbReference>
<feature type="transmembrane region" description="Helical" evidence="6">
    <location>
        <begin position="12"/>
        <end position="40"/>
    </location>
</feature>
<dbReference type="PANTHER" id="PTHR30093:SF44">
    <property type="entry name" value="TYPE II SECRETION SYSTEM CORE PROTEIN G"/>
    <property type="match status" value="1"/>
</dbReference>
<dbReference type="SUPFAM" id="SSF54523">
    <property type="entry name" value="Pili subunits"/>
    <property type="match status" value="1"/>
</dbReference>
<keyword evidence="3 6" id="KW-0812">Transmembrane</keyword>
<evidence type="ECO:0000256" key="6">
    <source>
        <dbReference type="SAM" id="Phobius"/>
    </source>
</evidence>
<dbReference type="AlphaFoldDB" id="A0A1G1VB26"/>
<dbReference type="GO" id="GO:0016020">
    <property type="term" value="C:membrane"/>
    <property type="evidence" value="ECO:0007669"/>
    <property type="project" value="UniProtKB-SubCell"/>
</dbReference>
<comment type="caution">
    <text evidence="7">The sequence shown here is derived from an EMBL/GenBank/DDBJ whole genome shotgun (WGS) entry which is preliminary data.</text>
</comment>
<sequence length="186" mass="19734">MFRSALNKKRLQLISGFTLIEVLVVIGILGILATVALVAINPAEAQKKARDTQRLKDMSTLQSIIEQYLQDNPGSGNALTGAVSLSSSTGTKVCGAGANWLTVNLCPYANVIPIDPINRPTSVTNSLGAAVPGTNAYYYFVSTSAGYKLCTYMESASNKEKIKAINDGGNNDTNFEVFSSSTITCP</sequence>
<keyword evidence="5 6" id="KW-0472">Membrane</keyword>
<evidence type="ECO:0008006" key="9">
    <source>
        <dbReference type="Google" id="ProtNLM"/>
    </source>
</evidence>
<gene>
    <name evidence="7" type="ORF">A3A58_03015</name>
</gene>
<dbReference type="PANTHER" id="PTHR30093">
    <property type="entry name" value="GENERAL SECRETION PATHWAY PROTEIN G"/>
    <property type="match status" value="1"/>
</dbReference>
<protein>
    <recommendedName>
        <fullName evidence="9">Type II secretion system protein GspG C-terminal domain-containing protein</fullName>
    </recommendedName>
</protein>
<evidence type="ECO:0000256" key="2">
    <source>
        <dbReference type="ARBA" id="ARBA00022481"/>
    </source>
</evidence>
<name>A0A1G1VB26_9BACT</name>
<dbReference type="Pfam" id="PF07963">
    <property type="entry name" value="N_methyl"/>
    <property type="match status" value="1"/>
</dbReference>
<evidence type="ECO:0000256" key="1">
    <source>
        <dbReference type="ARBA" id="ARBA00004167"/>
    </source>
</evidence>
<evidence type="ECO:0000256" key="3">
    <source>
        <dbReference type="ARBA" id="ARBA00022692"/>
    </source>
</evidence>
<organism evidence="7 8">
    <name type="scientific">Candidatus Blackburnbacteria bacterium RIFCSPLOWO2_01_FULL_41_27</name>
    <dbReference type="NCBI Taxonomy" id="1797520"/>
    <lineage>
        <taxon>Bacteria</taxon>
        <taxon>Candidatus Blackburniibacteriota</taxon>
    </lineage>
</organism>
<comment type="subcellular location">
    <subcellularLocation>
        <location evidence="1">Membrane</location>
        <topology evidence="1">Single-pass membrane protein</topology>
    </subcellularLocation>
</comment>
<dbReference type="InterPro" id="IPR012902">
    <property type="entry name" value="N_methyl_site"/>
</dbReference>
<dbReference type="EMBL" id="MHCD01000050">
    <property type="protein sequence ID" value="OGY12645.1"/>
    <property type="molecule type" value="Genomic_DNA"/>
</dbReference>
<dbReference type="Gene3D" id="3.30.700.10">
    <property type="entry name" value="Glycoprotein, Type 4 Pilin"/>
    <property type="match status" value="1"/>
</dbReference>
<dbReference type="Proteomes" id="UP000177685">
    <property type="component" value="Unassembled WGS sequence"/>
</dbReference>
<dbReference type="InterPro" id="IPR045584">
    <property type="entry name" value="Pilin-like"/>
</dbReference>
<evidence type="ECO:0000313" key="7">
    <source>
        <dbReference type="EMBL" id="OGY12645.1"/>
    </source>
</evidence>
<keyword evidence="2" id="KW-0488">Methylation</keyword>
<dbReference type="PROSITE" id="PS00409">
    <property type="entry name" value="PROKAR_NTER_METHYL"/>
    <property type="match status" value="1"/>
</dbReference>
<keyword evidence="4 6" id="KW-1133">Transmembrane helix</keyword>
<proteinExistence type="predicted"/>
<accession>A0A1G1VB26</accession>
<evidence type="ECO:0000256" key="4">
    <source>
        <dbReference type="ARBA" id="ARBA00022989"/>
    </source>
</evidence>